<gene>
    <name evidence="1" type="ORF">ACFY35_04015</name>
</gene>
<name>A0ABW6W6F2_9ACTN</name>
<organism evidence="1 2">
    <name type="scientific">Paractinoplanes globisporus</name>
    <dbReference type="NCBI Taxonomy" id="113565"/>
    <lineage>
        <taxon>Bacteria</taxon>
        <taxon>Bacillati</taxon>
        <taxon>Actinomycetota</taxon>
        <taxon>Actinomycetes</taxon>
        <taxon>Micromonosporales</taxon>
        <taxon>Micromonosporaceae</taxon>
        <taxon>Paractinoplanes</taxon>
    </lineage>
</organism>
<dbReference type="PANTHER" id="PTHR38797:SF4">
    <property type="entry name" value="NUCLEAR PORE COMPLEX PROTEIN NUP85"/>
    <property type="match status" value="1"/>
</dbReference>
<sequence>MNYEEALAYYPAVVASRDVAAFVAPVAEAGPDKAESILWAAWQTVVASADERLVPLVAGVRRHLPELPLFGAAMQAAWDEPPAGEAWTRLNAFAARLTPDVADFLRLGLLTIGSALETFADPAAQVPAAVEWFHHAGPPLLAATLHGRTYVSRLGELAVAAGVAAPGFSVPRWVFWRTRMAALADQGFRPARDGVRFMKRYDRQIAAAHL</sequence>
<dbReference type="InterPro" id="IPR053204">
    <property type="entry name" value="Oxopyrrolidines_Biosynth-assoc"/>
</dbReference>
<dbReference type="EMBL" id="JBIAZU010000001">
    <property type="protein sequence ID" value="MFF5288578.1"/>
    <property type="molecule type" value="Genomic_DNA"/>
</dbReference>
<accession>A0ABW6W6F2</accession>
<dbReference type="InterPro" id="IPR022085">
    <property type="entry name" value="OpdG"/>
</dbReference>
<reference evidence="1 2" key="1">
    <citation type="submission" date="2024-10" db="EMBL/GenBank/DDBJ databases">
        <title>The Natural Products Discovery Center: Release of the First 8490 Sequenced Strains for Exploring Actinobacteria Biosynthetic Diversity.</title>
        <authorList>
            <person name="Kalkreuter E."/>
            <person name="Kautsar S.A."/>
            <person name="Yang D."/>
            <person name="Bader C.D."/>
            <person name="Teijaro C.N."/>
            <person name="Fluegel L."/>
            <person name="Davis C.M."/>
            <person name="Simpson J.R."/>
            <person name="Lauterbach L."/>
            <person name="Steele A.D."/>
            <person name="Gui C."/>
            <person name="Meng S."/>
            <person name="Li G."/>
            <person name="Viehrig K."/>
            <person name="Ye F."/>
            <person name="Su P."/>
            <person name="Kiefer A.F."/>
            <person name="Nichols A."/>
            <person name="Cepeda A.J."/>
            <person name="Yan W."/>
            <person name="Fan B."/>
            <person name="Jiang Y."/>
            <person name="Adhikari A."/>
            <person name="Zheng C.-J."/>
            <person name="Schuster L."/>
            <person name="Cowan T.M."/>
            <person name="Smanski M.J."/>
            <person name="Chevrette M.G."/>
            <person name="De Carvalho L.P.S."/>
            <person name="Shen B."/>
        </authorList>
    </citation>
    <scope>NUCLEOTIDE SEQUENCE [LARGE SCALE GENOMIC DNA]</scope>
    <source>
        <strain evidence="1 2">NPDC000087</strain>
    </source>
</reference>
<proteinExistence type="predicted"/>
<evidence type="ECO:0000313" key="1">
    <source>
        <dbReference type="EMBL" id="MFF5288578.1"/>
    </source>
</evidence>
<dbReference type="Pfam" id="PF12311">
    <property type="entry name" value="DUF3632"/>
    <property type="match status" value="1"/>
</dbReference>
<keyword evidence="2" id="KW-1185">Reference proteome</keyword>
<dbReference type="PANTHER" id="PTHR38797">
    <property type="entry name" value="NUCLEAR PORE COMPLEX PROTEIN NUP85-RELATED"/>
    <property type="match status" value="1"/>
</dbReference>
<comment type="caution">
    <text evidence="1">The sequence shown here is derived from an EMBL/GenBank/DDBJ whole genome shotgun (WGS) entry which is preliminary data.</text>
</comment>
<dbReference type="Proteomes" id="UP001602245">
    <property type="component" value="Unassembled WGS sequence"/>
</dbReference>
<protein>
    <submittedName>
        <fullName evidence="1">DUF3632 domain-containing protein</fullName>
    </submittedName>
</protein>
<evidence type="ECO:0000313" key="2">
    <source>
        <dbReference type="Proteomes" id="UP001602245"/>
    </source>
</evidence>
<dbReference type="RefSeq" id="WP_020508927.1">
    <property type="nucleotide sequence ID" value="NZ_JBIAZU010000001.1"/>
</dbReference>